<keyword evidence="6" id="KW-1185">Reference proteome</keyword>
<evidence type="ECO:0000256" key="1">
    <source>
        <dbReference type="ARBA" id="ARBA00009500"/>
    </source>
</evidence>
<evidence type="ECO:0000256" key="2">
    <source>
        <dbReference type="RuleBase" id="RU000411"/>
    </source>
</evidence>
<dbReference type="PANTHER" id="PTHR11461:SF211">
    <property type="entry name" value="GH10112P-RELATED"/>
    <property type="match status" value="1"/>
</dbReference>
<dbReference type="InterPro" id="IPR042185">
    <property type="entry name" value="Serpin_sf_2"/>
</dbReference>
<dbReference type="Proteomes" id="UP000681722">
    <property type="component" value="Unassembled WGS sequence"/>
</dbReference>
<dbReference type="GO" id="GO:0004867">
    <property type="term" value="F:serine-type endopeptidase inhibitor activity"/>
    <property type="evidence" value="ECO:0007669"/>
    <property type="project" value="InterPro"/>
</dbReference>
<dbReference type="InterPro" id="IPR036186">
    <property type="entry name" value="Serpin_sf"/>
</dbReference>
<evidence type="ECO:0000313" key="4">
    <source>
        <dbReference type="EMBL" id="CAF1485265.1"/>
    </source>
</evidence>
<name>A0A815S0G4_9BILA</name>
<dbReference type="GO" id="GO:0046983">
    <property type="term" value="F:protein dimerization activity"/>
    <property type="evidence" value="ECO:0007669"/>
    <property type="project" value="InterPro"/>
</dbReference>
<dbReference type="SUPFAM" id="SSF56574">
    <property type="entry name" value="Serpins"/>
    <property type="match status" value="1"/>
</dbReference>
<organism evidence="4 6">
    <name type="scientific">Didymodactylos carnosus</name>
    <dbReference type="NCBI Taxonomy" id="1234261"/>
    <lineage>
        <taxon>Eukaryota</taxon>
        <taxon>Metazoa</taxon>
        <taxon>Spiralia</taxon>
        <taxon>Gnathifera</taxon>
        <taxon>Rotifera</taxon>
        <taxon>Eurotatoria</taxon>
        <taxon>Bdelloidea</taxon>
        <taxon>Philodinida</taxon>
        <taxon>Philodinidae</taxon>
        <taxon>Didymodactylos</taxon>
    </lineage>
</organism>
<evidence type="ECO:0000259" key="3">
    <source>
        <dbReference type="SMART" id="SM00093"/>
    </source>
</evidence>
<dbReference type="PROSITE" id="PS00284">
    <property type="entry name" value="SERPIN"/>
    <property type="match status" value="1"/>
</dbReference>
<dbReference type="PANTHER" id="PTHR11461">
    <property type="entry name" value="SERINE PROTEASE INHIBITOR, SERPIN"/>
    <property type="match status" value="1"/>
</dbReference>
<dbReference type="AlphaFoldDB" id="A0A815S0G4"/>
<feature type="non-terminal residue" evidence="4">
    <location>
        <position position="1"/>
    </location>
</feature>
<dbReference type="CDD" id="cd00172">
    <property type="entry name" value="serpin"/>
    <property type="match status" value="1"/>
</dbReference>
<evidence type="ECO:0000313" key="6">
    <source>
        <dbReference type="Proteomes" id="UP000663829"/>
    </source>
</evidence>
<dbReference type="SMART" id="SM00093">
    <property type="entry name" value="SERPIN"/>
    <property type="match status" value="1"/>
</dbReference>
<dbReference type="Pfam" id="PF00079">
    <property type="entry name" value="Serpin"/>
    <property type="match status" value="1"/>
</dbReference>
<dbReference type="GO" id="GO:0005615">
    <property type="term" value="C:extracellular space"/>
    <property type="evidence" value="ECO:0007669"/>
    <property type="project" value="InterPro"/>
</dbReference>
<dbReference type="Gene3D" id="6.20.40.10">
    <property type="match status" value="1"/>
</dbReference>
<protein>
    <recommendedName>
        <fullName evidence="3">Serpin domain-containing protein</fullName>
    </recommendedName>
</protein>
<dbReference type="Proteomes" id="UP000663829">
    <property type="component" value="Unassembled WGS sequence"/>
</dbReference>
<dbReference type="SUPFAM" id="SSF53098">
    <property type="entry name" value="Ribonuclease H-like"/>
    <property type="match status" value="1"/>
</dbReference>
<dbReference type="InterPro" id="IPR012337">
    <property type="entry name" value="RNaseH-like_sf"/>
</dbReference>
<dbReference type="InterPro" id="IPR023796">
    <property type="entry name" value="Serpin_dom"/>
</dbReference>
<dbReference type="Gene3D" id="2.30.39.10">
    <property type="entry name" value="Alpha-1-antitrypsin, domain 1"/>
    <property type="match status" value="1"/>
</dbReference>
<comment type="similarity">
    <text evidence="1 2">Belongs to the serpin family.</text>
</comment>
<gene>
    <name evidence="4" type="ORF">GPM918_LOCUS36012</name>
    <name evidence="5" type="ORF">SRO942_LOCUS36738</name>
</gene>
<dbReference type="EMBL" id="CAJNOQ010021386">
    <property type="protein sequence ID" value="CAF1485265.1"/>
    <property type="molecule type" value="Genomic_DNA"/>
</dbReference>
<dbReference type="OrthoDB" id="671595at2759"/>
<sequence length="350" mass="40105">SEQLDDQLRNARKIYRTARQPTVNNVLKTLVDFCQYFPIEYFLIDDNSPSRSELITQTVTINNQYNEYIQKHFSITGARKEVSEPPEKKQKVFLEELMDTDGEDRSKEQQKDELQQYTDLKLKQDEKYLNPLSFWKQNEQTYPNLAKLAKPQWFIPFSKDLTTTTKSFQKAKTNTVNVQMTQIVSEFSYINATDSIQAQIVEIPFSTTRNNKNLQLVFTIILPNEGVTLATYLSSYHYQNSKTQSAFDLKKPLQTANVTDVFDKTEANLKGISPSQPSPLYVTDVIHQAIIDVDENGVTAAAVTAIIIGPGFIDPPRSEQIVFNYNRPFLYLILEKTSGLVIFVGTYYGK</sequence>
<reference evidence="4" key="1">
    <citation type="submission" date="2021-02" db="EMBL/GenBank/DDBJ databases">
        <authorList>
            <person name="Nowell W R."/>
        </authorList>
    </citation>
    <scope>NUCLEOTIDE SEQUENCE</scope>
</reference>
<dbReference type="InterPro" id="IPR000215">
    <property type="entry name" value="Serpin_fam"/>
</dbReference>
<dbReference type="EMBL" id="CAJOBC010086873">
    <property type="protein sequence ID" value="CAF4349434.1"/>
    <property type="molecule type" value="Genomic_DNA"/>
</dbReference>
<feature type="domain" description="Serpin" evidence="3">
    <location>
        <begin position="62"/>
        <end position="350"/>
    </location>
</feature>
<comment type="caution">
    <text evidence="4">The sequence shown here is derived from an EMBL/GenBank/DDBJ whole genome shotgun (WGS) entry which is preliminary data.</text>
</comment>
<dbReference type="InterPro" id="IPR023795">
    <property type="entry name" value="Serpin_CS"/>
</dbReference>
<evidence type="ECO:0000313" key="5">
    <source>
        <dbReference type="EMBL" id="CAF4349434.1"/>
    </source>
</evidence>
<accession>A0A815S0G4</accession>
<proteinExistence type="inferred from homology"/>